<keyword evidence="3" id="KW-1185">Reference proteome</keyword>
<feature type="region of interest" description="Disordered" evidence="1">
    <location>
        <begin position="29"/>
        <end position="68"/>
    </location>
</feature>
<dbReference type="RefSeq" id="WP_320318807.1">
    <property type="nucleotide sequence ID" value="NZ_JAVIIX010000028.1"/>
</dbReference>
<accession>A0ABU4XN48</accession>
<proteinExistence type="predicted"/>
<evidence type="ECO:0000313" key="3">
    <source>
        <dbReference type="Proteomes" id="UP001271780"/>
    </source>
</evidence>
<reference evidence="2 3" key="1">
    <citation type="submission" date="2023-08" db="EMBL/GenBank/DDBJ databases">
        <title>Implementing the SeqCode for naming new Mesorhizobium species isolated from Vachellia karroo root nodules.</title>
        <authorList>
            <person name="Van Lill M."/>
        </authorList>
    </citation>
    <scope>NUCLEOTIDE SEQUENCE [LARGE SCALE GENOMIC DNA]</scope>
    <source>
        <strain evidence="2 3">VK23A</strain>
    </source>
</reference>
<feature type="compositionally biased region" description="Basic and acidic residues" evidence="1">
    <location>
        <begin position="44"/>
        <end position="68"/>
    </location>
</feature>
<dbReference type="EMBL" id="JAVIIZ010000029">
    <property type="protein sequence ID" value="MDX8476174.1"/>
    <property type="molecule type" value="Genomic_DNA"/>
</dbReference>
<evidence type="ECO:0000256" key="1">
    <source>
        <dbReference type="SAM" id="MobiDB-lite"/>
    </source>
</evidence>
<organism evidence="2 3">
    <name type="scientific">Mesorhizobium dulcispinae</name>
    <dbReference type="NCBI Taxonomy" id="3072316"/>
    <lineage>
        <taxon>Bacteria</taxon>
        <taxon>Pseudomonadati</taxon>
        <taxon>Pseudomonadota</taxon>
        <taxon>Alphaproteobacteria</taxon>
        <taxon>Hyphomicrobiales</taxon>
        <taxon>Phyllobacteriaceae</taxon>
        <taxon>Mesorhizobium</taxon>
    </lineage>
</organism>
<feature type="non-terminal residue" evidence="2">
    <location>
        <position position="1"/>
    </location>
</feature>
<protein>
    <submittedName>
        <fullName evidence="2">Uncharacterized protein</fullName>
    </submittedName>
</protein>
<evidence type="ECO:0000313" key="2">
    <source>
        <dbReference type="EMBL" id="MDX8476174.1"/>
    </source>
</evidence>
<sequence length="68" mass="7361">PAGRPHPVARQPAAVLVTVKDKSLRDGLQPSLTVTARGGQSEGPKAREEEMVANRAEKEMRKTNQDQA</sequence>
<comment type="caution">
    <text evidence="2">The sequence shown here is derived from an EMBL/GenBank/DDBJ whole genome shotgun (WGS) entry which is preliminary data.</text>
</comment>
<name>A0ABU4XN48_9HYPH</name>
<dbReference type="Proteomes" id="UP001271780">
    <property type="component" value="Unassembled WGS sequence"/>
</dbReference>
<gene>
    <name evidence="2" type="ORF">RFM27_29315</name>
</gene>